<proteinExistence type="predicted"/>
<dbReference type="Proteomes" id="UP000184364">
    <property type="component" value="Unassembled WGS sequence"/>
</dbReference>
<keyword evidence="3" id="KW-1185">Reference proteome</keyword>
<evidence type="ECO:0000259" key="1">
    <source>
        <dbReference type="Pfam" id="PF12728"/>
    </source>
</evidence>
<dbReference type="EMBL" id="FRAV01000002">
    <property type="protein sequence ID" value="SHK27263.1"/>
    <property type="molecule type" value="Genomic_DNA"/>
</dbReference>
<evidence type="ECO:0000313" key="3">
    <source>
        <dbReference type="Proteomes" id="UP000184364"/>
    </source>
</evidence>
<dbReference type="OrthoDB" id="1097811at2"/>
<protein>
    <submittedName>
        <fullName evidence="2">Helix-turn-helix domain-containing protein</fullName>
    </submittedName>
</protein>
<name>A0A1M6R4B0_9FLAO</name>
<reference evidence="3" key="1">
    <citation type="submission" date="2016-11" db="EMBL/GenBank/DDBJ databases">
        <authorList>
            <person name="Varghese N."/>
            <person name="Submissions S."/>
        </authorList>
    </citation>
    <scope>NUCLEOTIDE SEQUENCE [LARGE SCALE GENOMIC DNA]</scope>
    <source>
        <strain evidence="3">DSM 26899</strain>
    </source>
</reference>
<sequence length="95" mass="10902">MDNSRTFQISQISIEEFMGMIDQKINKSLDRLLGTKGNHVADKELLTRQETADYFGVSFGTLHNWAKKGTLIPISFEGRVYYTREEIQTKLRSAS</sequence>
<dbReference type="SUPFAM" id="SSF46955">
    <property type="entry name" value="Putative DNA-binding domain"/>
    <property type="match status" value="1"/>
</dbReference>
<dbReference type="RefSeq" id="WP_073290464.1">
    <property type="nucleotide sequence ID" value="NZ_FRAV01000002.1"/>
</dbReference>
<accession>A0A1M6R4B0</accession>
<dbReference type="STRING" id="1302687.SAMN05444267_1002176"/>
<organism evidence="2 3">
    <name type="scientific">Chryseobacterium polytrichastri</name>
    <dbReference type="NCBI Taxonomy" id="1302687"/>
    <lineage>
        <taxon>Bacteria</taxon>
        <taxon>Pseudomonadati</taxon>
        <taxon>Bacteroidota</taxon>
        <taxon>Flavobacteriia</taxon>
        <taxon>Flavobacteriales</taxon>
        <taxon>Weeksellaceae</taxon>
        <taxon>Chryseobacterium group</taxon>
        <taxon>Chryseobacterium</taxon>
    </lineage>
</organism>
<dbReference type="InterPro" id="IPR009061">
    <property type="entry name" value="DNA-bd_dom_put_sf"/>
</dbReference>
<dbReference type="AlphaFoldDB" id="A0A1M6R4B0"/>
<dbReference type="Pfam" id="PF12728">
    <property type="entry name" value="HTH_17"/>
    <property type="match status" value="1"/>
</dbReference>
<gene>
    <name evidence="2" type="ORF">SAMN05444267_1002176</name>
</gene>
<dbReference type="InterPro" id="IPR041657">
    <property type="entry name" value="HTH_17"/>
</dbReference>
<feature type="domain" description="Helix-turn-helix" evidence="1">
    <location>
        <begin position="45"/>
        <end position="88"/>
    </location>
</feature>
<evidence type="ECO:0000313" key="2">
    <source>
        <dbReference type="EMBL" id="SHK27263.1"/>
    </source>
</evidence>